<protein>
    <submittedName>
        <fullName evidence="1">Uncharacterized protein</fullName>
    </submittedName>
</protein>
<accession>A0ACC0YTU3</accession>
<name>A0ACC0YTU3_9ROSI</name>
<keyword evidence="2" id="KW-1185">Reference proteome</keyword>
<evidence type="ECO:0000313" key="2">
    <source>
        <dbReference type="Proteomes" id="UP001163603"/>
    </source>
</evidence>
<organism evidence="1 2">
    <name type="scientific">Pistacia integerrima</name>
    <dbReference type="NCBI Taxonomy" id="434235"/>
    <lineage>
        <taxon>Eukaryota</taxon>
        <taxon>Viridiplantae</taxon>
        <taxon>Streptophyta</taxon>
        <taxon>Embryophyta</taxon>
        <taxon>Tracheophyta</taxon>
        <taxon>Spermatophyta</taxon>
        <taxon>Magnoliopsida</taxon>
        <taxon>eudicotyledons</taxon>
        <taxon>Gunneridae</taxon>
        <taxon>Pentapetalae</taxon>
        <taxon>rosids</taxon>
        <taxon>malvids</taxon>
        <taxon>Sapindales</taxon>
        <taxon>Anacardiaceae</taxon>
        <taxon>Pistacia</taxon>
    </lineage>
</organism>
<comment type="caution">
    <text evidence="1">The sequence shown here is derived from an EMBL/GenBank/DDBJ whole genome shotgun (WGS) entry which is preliminary data.</text>
</comment>
<dbReference type="Proteomes" id="UP001163603">
    <property type="component" value="Chromosome 4"/>
</dbReference>
<proteinExistence type="predicted"/>
<evidence type="ECO:0000313" key="1">
    <source>
        <dbReference type="EMBL" id="KAJ0042084.1"/>
    </source>
</evidence>
<reference evidence="2" key="1">
    <citation type="journal article" date="2023" name="G3 (Bethesda)">
        <title>Genome assembly and association tests identify interacting loci associated with vigor, precocity, and sex in interspecific pistachio rootstocks.</title>
        <authorList>
            <person name="Palmer W."/>
            <person name="Jacygrad E."/>
            <person name="Sagayaradj S."/>
            <person name="Cavanaugh K."/>
            <person name="Han R."/>
            <person name="Bertier L."/>
            <person name="Beede B."/>
            <person name="Kafkas S."/>
            <person name="Golino D."/>
            <person name="Preece J."/>
            <person name="Michelmore R."/>
        </authorList>
    </citation>
    <scope>NUCLEOTIDE SEQUENCE [LARGE SCALE GENOMIC DNA]</scope>
</reference>
<gene>
    <name evidence="1" type="ORF">Pint_18032</name>
</gene>
<dbReference type="EMBL" id="CM047739">
    <property type="protein sequence ID" value="KAJ0042084.1"/>
    <property type="molecule type" value="Genomic_DNA"/>
</dbReference>
<sequence length="431" mass="49910">MKTRLKLHNITSEFGYSFSTMKTSSVSTITTSFSSQHQASMSAEIIANNDDLLTEILLCLPLKSLVKFKSVSKHWLSLISNPNFSLRFSLIPQPITGLFMRGLSCKEYYFINLSSSPSPAPFKYLTFGNNPSDFEITIRQSCNGLLLCSRSNSKKPDDHYVYNPSTQEYTMLPPPPLGTGVCYFGFNLAFDPLKSPHYTIICVKNCNNFEDDSYQIDIFSSKKRTWRLSRATFIVSYYASFTDGVYWNGSIHWINEQGPSLHFNIDKEEVQEMPVPPIPDGQYWRSFYYLGVSRDHLHLIENYAPCAALFNVYEMENDYSGWFIKYRVDLRQAATTFPEMIRSHINPEHIQHYKISTICVVREENEEESYLVVHIPGKVLRYNFNDKSFKKIYDFVKNEFECESPFGEAYVTAVEFARIRAFQHRESLAWV</sequence>